<reference evidence="2" key="1">
    <citation type="journal article" date="2019" name="Int. J. Syst. Evol. Microbiol.">
        <title>The Global Catalogue of Microorganisms (GCM) 10K type strain sequencing project: providing services to taxonomists for standard genome sequencing and annotation.</title>
        <authorList>
            <consortium name="The Broad Institute Genomics Platform"/>
            <consortium name="The Broad Institute Genome Sequencing Center for Infectious Disease"/>
            <person name="Wu L."/>
            <person name="Ma J."/>
        </authorList>
    </citation>
    <scope>NUCLEOTIDE SEQUENCE [LARGE SCALE GENOMIC DNA]</scope>
    <source>
        <strain evidence="2">DT92</strain>
    </source>
</reference>
<evidence type="ECO:0000313" key="2">
    <source>
        <dbReference type="Proteomes" id="UP001597344"/>
    </source>
</evidence>
<dbReference type="Proteomes" id="UP001597344">
    <property type="component" value="Unassembled WGS sequence"/>
</dbReference>
<proteinExistence type="predicted"/>
<dbReference type="RefSeq" id="WP_378319304.1">
    <property type="nucleotide sequence ID" value="NZ_JBHUHY010000003.1"/>
</dbReference>
<gene>
    <name evidence="1" type="ORF">ACFSJT_05955</name>
</gene>
<sequence>MLNINVSNIVMALLILGLASCTPRENTNRKIKLPIAYTHALHDQLSPYEVYLDSFKVENATDTLLVQRKSRIFYCGTGALEYYKELKEKRLHQYFEEYGDLVQHPNFIEKMESNNKAKILWVNRGNEGELMQLEDNNLHKNDVLEKQLFKEKLFIQITENPISMNSVEIYTIITNPFINKTTRITHNITKKNGNWKMKQTKNESW</sequence>
<organism evidence="1 2">
    <name type="scientific">Aquimarina celericrescens</name>
    <dbReference type="NCBI Taxonomy" id="1964542"/>
    <lineage>
        <taxon>Bacteria</taxon>
        <taxon>Pseudomonadati</taxon>
        <taxon>Bacteroidota</taxon>
        <taxon>Flavobacteriia</taxon>
        <taxon>Flavobacteriales</taxon>
        <taxon>Flavobacteriaceae</taxon>
        <taxon>Aquimarina</taxon>
    </lineage>
</organism>
<evidence type="ECO:0000313" key="1">
    <source>
        <dbReference type="EMBL" id="MFD2186328.1"/>
    </source>
</evidence>
<accession>A0ABW5ATK3</accession>
<dbReference type="EMBL" id="JBHUHY010000003">
    <property type="protein sequence ID" value="MFD2186328.1"/>
    <property type="molecule type" value="Genomic_DNA"/>
</dbReference>
<name>A0ABW5ATK3_9FLAO</name>
<keyword evidence="2" id="KW-1185">Reference proteome</keyword>
<protein>
    <recommendedName>
        <fullName evidence="3">Lipoprotein</fullName>
    </recommendedName>
</protein>
<comment type="caution">
    <text evidence="1">The sequence shown here is derived from an EMBL/GenBank/DDBJ whole genome shotgun (WGS) entry which is preliminary data.</text>
</comment>
<evidence type="ECO:0008006" key="3">
    <source>
        <dbReference type="Google" id="ProtNLM"/>
    </source>
</evidence>